<feature type="domain" description="Glucose-methanol-choline oxidoreductase N-terminal" evidence="8">
    <location>
        <begin position="256"/>
        <end position="270"/>
    </location>
</feature>
<keyword evidence="11" id="KW-1185">Reference proteome</keyword>
<dbReference type="EMBL" id="LAXI01000029">
    <property type="protein sequence ID" value="KRS15030.1"/>
    <property type="molecule type" value="Genomic_DNA"/>
</dbReference>
<dbReference type="EC" id="1.1.99.1" evidence="10"/>
<evidence type="ECO:0000259" key="7">
    <source>
        <dbReference type="PROSITE" id="PS00623"/>
    </source>
</evidence>
<dbReference type="STRING" id="540747.SAMN04488031_106238"/>
<evidence type="ECO:0000256" key="2">
    <source>
        <dbReference type="ARBA" id="ARBA00010790"/>
    </source>
</evidence>
<reference evidence="10 12" key="2">
    <citation type="submission" date="2018-08" db="EMBL/GenBank/DDBJ databases">
        <title>Genetic Globetrotter - A new plasmid hitch-hiking vast phylogenetic and geographic distances.</title>
        <authorList>
            <person name="Vollmers J."/>
            <person name="Petersen J."/>
        </authorList>
    </citation>
    <scope>NUCLEOTIDE SEQUENCE [LARGE SCALE GENOMIC DNA]</scope>
    <source>
        <strain evidence="10 12">DSM 26383</strain>
    </source>
</reference>
<dbReference type="AlphaFoldDB" id="A0A0T5P1P6"/>
<keyword evidence="10" id="KW-0560">Oxidoreductase</keyword>
<dbReference type="SUPFAM" id="SSF54373">
    <property type="entry name" value="FAD-linked reductases, C-terminal domain"/>
    <property type="match status" value="1"/>
</dbReference>
<dbReference type="Pfam" id="PF05199">
    <property type="entry name" value="GMC_oxred_C"/>
    <property type="match status" value="1"/>
</dbReference>
<dbReference type="Gene3D" id="3.50.50.60">
    <property type="entry name" value="FAD/NAD(P)-binding domain"/>
    <property type="match status" value="1"/>
</dbReference>
<evidence type="ECO:0000313" key="12">
    <source>
        <dbReference type="Proteomes" id="UP000325785"/>
    </source>
</evidence>
<dbReference type="RefSeq" id="WP_057821094.1">
    <property type="nucleotide sequence ID" value="NZ_CP031598.1"/>
</dbReference>
<dbReference type="PIRSF" id="PIRSF000137">
    <property type="entry name" value="Alcohol_oxidase"/>
    <property type="match status" value="1"/>
</dbReference>
<evidence type="ECO:0000256" key="1">
    <source>
        <dbReference type="ARBA" id="ARBA00001974"/>
    </source>
</evidence>
<feature type="domain" description="Glucose-methanol-choline oxidoreductase N-terminal" evidence="7">
    <location>
        <begin position="84"/>
        <end position="107"/>
    </location>
</feature>
<evidence type="ECO:0000256" key="3">
    <source>
        <dbReference type="ARBA" id="ARBA00022630"/>
    </source>
</evidence>
<dbReference type="PANTHER" id="PTHR11552">
    <property type="entry name" value="GLUCOSE-METHANOL-CHOLINE GMC OXIDOREDUCTASE"/>
    <property type="match status" value="1"/>
</dbReference>
<organism evidence="9 11">
    <name type="scientific">Roseovarius indicus</name>
    <dbReference type="NCBI Taxonomy" id="540747"/>
    <lineage>
        <taxon>Bacteria</taxon>
        <taxon>Pseudomonadati</taxon>
        <taxon>Pseudomonadota</taxon>
        <taxon>Alphaproteobacteria</taxon>
        <taxon>Rhodobacterales</taxon>
        <taxon>Roseobacteraceae</taxon>
        <taxon>Roseovarius</taxon>
    </lineage>
</organism>
<evidence type="ECO:0000256" key="4">
    <source>
        <dbReference type="ARBA" id="ARBA00022827"/>
    </source>
</evidence>
<dbReference type="Pfam" id="PF00732">
    <property type="entry name" value="GMC_oxred_N"/>
    <property type="match status" value="1"/>
</dbReference>
<accession>A0A0T5P1P6</accession>
<dbReference type="PROSITE" id="PS00624">
    <property type="entry name" value="GMC_OXRED_2"/>
    <property type="match status" value="1"/>
</dbReference>
<evidence type="ECO:0000259" key="8">
    <source>
        <dbReference type="PROSITE" id="PS00624"/>
    </source>
</evidence>
<keyword evidence="3 6" id="KW-0285">Flavoprotein</keyword>
<dbReference type="SUPFAM" id="SSF51905">
    <property type="entry name" value="FAD/NAD(P)-binding domain"/>
    <property type="match status" value="1"/>
</dbReference>
<dbReference type="InterPro" id="IPR012132">
    <property type="entry name" value="GMC_OxRdtase"/>
</dbReference>
<dbReference type="PROSITE" id="PS00623">
    <property type="entry name" value="GMC_OXRED_1"/>
    <property type="match status" value="1"/>
</dbReference>
<evidence type="ECO:0000313" key="9">
    <source>
        <dbReference type="EMBL" id="KRS15030.1"/>
    </source>
</evidence>
<evidence type="ECO:0000256" key="5">
    <source>
        <dbReference type="PIRSR" id="PIRSR000137-2"/>
    </source>
</evidence>
<feature type="binding site" evidence="5">
    <location>
        <position position="221"/>
    </location>
    <ligand>
        <name>FAD</name>
        <dbReference type="ChEBI" id="CHEBI:57692"/>
    </ligand>
</feature>
<evidence type="ECO:0000313" key="10">
    <source>
        <dbReference type="EMBL" id="QEW25351.1"/>
    </source>
</evidence>
<dbReference type="GO" id="GO:0016020">
    <property type="term" value="C:membrane"/>
    <property type="evidence" value="ECO:0007669"/>
    <property type="project" value="TreeGrafter"/>
</dbReference>
<proteinExistence type="inferred from homology"/>
<sequence length="545" mass="60966">MTKTRTTDYLVIGAGSAGSAVAARLAEDENTTVTLLEAGPTDRHPYIMMPAAMGYNLVSDRRNWFYRTQPEPHLDNRTVMQARGRVLGGSSSINGMNWVRGNPLDYDEWANMGLKSWGYESVLPYFKRAETFDRGGNDYRGDSGPMRVQSCAGKNPLYETFLEAGQEMGLPYLDDHNAYRQEGVFHGQRNVHDGIRWNTYQGFVRSQAAKPNLTVEKNARVLKIETSNKRVVRIQAKIDGIRQTFEVEKETILCAGALNSPQLLNLSGIGHADDLKAADIPLTHHLPGVGRNLQDHLSIDIQYHTTKNVSIAHDLNLLGQAKAGLQWLLFKKGIGVSNFFEVGAFIRTRESEKIANMQVEFIPMMAEFTDDNFAALPGFQGYLTLQRPGSRGRVWVDSADPMASPKFRFNYYEDPDDLEQALEMVKTMRTLIKQSAWDELRGAEVMPGPDVQTDDEIRAWLRTITATNYHPCGTCRMGHDDDAVVDEEGRVHGLEALRVVDASIMPKIVTGNLNCPTIMMAEKISDSIRGRAPLPPEPQPYYTAH</sequence>
<comment type="cofactor">
    <cofactor evidence="1 5">
        <name>FAD</name>
        <dbReference type="ChEBI" id="CHEBI:57692"/>
    </cofactor>
</comment>
<dbReference type="PANTHER" id="PTHR11552:SF147">
    <property type="entry name" value="CHOLINE DEHYDROGENASE, MITOCHONDRIAL"/>
    <property type="match status" value="1"/>
</dbReference>
<comment type="similarity">
    <text evidence="2 6">Belongs to the GMC oxidoreductase family.</text>
</comment>
<dbReference type="EMBL" id="CP031598">
    <property type="protein sequence ID" value="QEW25351.1"/>
    <property type="molecule type" value="Genomic_DNA"/>
</dbReference>
<dbReference type="GO" id="GO:0019285">
    <property type="term" value="P:glycine betaine biosynthetic process from choline"/>
    <property type="evidence" value="ECO:0007669"/>
    <property type="project" value="TreeGrafter"/>
</dbReference>
<gene>
    <name evidence="10" type="primary">betA_3</name>
    <name evidence="10" type="ORF">RIdsm_01137</name>
    <name evidence="9" type="ORF">XM52_26030</name>
</gene>
<dbReference type="GO" id="GO:0008812">
    <property type="term" value="F:choline dehydrogenase activity"/>
    <property type="evidence" value="ECO:0007669"/>
    <property type="project" value="UniProtKB-EC"/>
</dbReference>
<dbReference type="Proteomes" id="UP000325785">
    <property type="component" value="Chromosome"/>
</dbReference>
<dbReference type="InterPro" id="IPR007867">
    <property type="entry name" value="GMC_OxRtase_C"/>
</dbReference>
<dbReference type="Gene3D" id="3.30.560.10">
    <property type="entry name" value="Glucose Oxidase, domain 3"/>
    <property type="match status" value="1"/>
</dbReference>
<protein>
    <submittedName>
        <fullName evidence="9">Choline dehydrogenase</fullName>
        <ecNumber evidence="10">1.1.99.1</ecNumber>
    </submittedName>
</protein>
<reference evidence="9 11" key="1">
    <citation type="submission" date="2015-04" db="EMBL/GenBank/DDBJ databases">
        <title>The draft genome sequence of Roseovarius indicus B108T.</title>
        <authorList>
            <person name="Li G."/>
            <person name="Lai Q."/>
            <person name="Shao Z."/>
            <person name="Yan P."/>
        </authorList>
    </citation>
    <scope>NUCLEOTIDE SEQUENCE [LARGE SCALE GENOMIC DNA]</scope>
    <source>
        <strain evidence="9 11">B108</strain>
    </source>
</reference>
<dbReference type="InterPro" id="IPR036188">
    <property type="entry name" value="FAD/NAD-bd_sf"/>
</dbReference>
<evidence type="ECO:0000256" key="6">
    <source>
        <dbReference type="RuleBase" id="RU003968"/>
    </source>
</evidence>
<feature type="binding site" evidence="5">
    <location>
        <position position="86"/>
    </location>
    <ligand>
        <name>FAD</name>
        <dbReference type="ChEBI" id="CHEBI:57692"/>
    </ligand>
</feature>
<dbReference type="Proteomes" id="UP000051401">
    <property type="component" value="Unassembled WGS sequence"/>
</dbReference>
<dbReference type="PATRIC" id="fig|540747.5.peg.3567"/>
<name>A0A0T5P1P6_9RHOB</name>
<dbReference type="KEGG" id="rid:RIdsm_01137"/>
<evidence type="ECO:0000313" key="11">
    <source>
        <dbReference type="Proteomes" id="UP000051401"/>
    </source>
</evidence>
<dbReference type="InterPro" id="IPR000172">
    <property type="entry name" value="GMC_OxRdtase_N"/>
</dbReference>
<dbReference type="OrthoDB" id="9785276at2"/>
<dbReference type="NCBIfam" id="NF002550">
    <property type="entry name" value="PRK02106.1"/>
    <property type="match status" value="1"/>
</dbReference>
<keyword evidence="4 5" id="KW-0274">FAD</keyword>
<dbReference type="GO" id="GO:0050660">
    <property type="term" value="F:flavin adenine dinucleotide binding"/>
    <property type="evidence" value="ECO:0007669"/>
    <property type="project" value="InterPro"/>
</dbReference>